<evidence type="ECO:0000313" key="4">
    <source>
        <dbReference type="EMBL" id="KAJ1728644.1"/>
    </source>
</evidence>
<feature type="domain" description="AMP-dependent synthetase/ligase" evidence="3">
    <location>
        <begin position="24"/>
        <end position="217"/>
    </location>
</feature>
<keyword evidence="2" id="KW-0436">Ligase</keyword>
<accession>A0A9W8CY56</accession>
<sequence length="217" mass="22763">MPVRSPFPDVSVPPVDVATYFFSRAQKKRDHRAASGLADEPPLLVDGETGESLTFSELKRVSESVAAALVSRGFSLDTKVPGGGLGHVAAVYSPPTIRMCAVNYGALIAGGAYVPIAPDMTGLALAQRLEEVRASVVFVAPQLLAQLLEAVRQLPFDIPDSHIILTRGNQASFDSVDSLASVPNGTMLERLACADVDVTENAALVVYTSGSTGQPKG</sequence>
<dbReference type="Proteomes" id="UP001143981">
    <property type="component" value="Unassembled WGS sequence"/>
</dbReference>
<keyword evidence="5" id="KW-1185">Reference proteome</keyword>
<evidence type="ECO:0000256" key="1">
    <source>
        <dbReference type="ARBA" id="ARBA00006432"/>
    </source>
</evidence>
<protein>
    <recommendedName>
        <fullName evidence="3">AMP-dependent synthetase/ligase domain-containing protein</fullName>
    </recommendedName>
</protein>
<dbReference type="Gene3D" id="3.40.50.12780">
    <property type="entry name" value="N-terminal domain of ligase-like"/>
    <property type="match status" value="1"/>
</dbReference>
<dbReference type="InterPro" id="IPR000873">
    <property type="entry name" value="AMP-dep_synth/lig_dom"/>
</dbReference>
<dbReference type="GO" id="GO:0016405">
    <property type="term" value="F:CoA-ligase activity"/>
    <property type="evidence" value="ECO:0007669"/>
    <property type="project" value="TreeGrafter"/>
</dbReference>
<dbReference type="PANTHER" id="PTHR24096">
    <property type="entry name" value="LONG-CHAIN-FATTY-ACID--COA LIGASE"/>
    <property type="match status" value="1"/>
</dbReference>
<dbReference type="InterPro" id="IPR020845">
    <property type="entry name" value="AMP-binding_CS"/>
</dbReference>
<evidence type="ECO:0000259" key="3">
    <source>
        <dbReference type="Pfam" id="PF00501"/>
    </source>
</evidence>
<dbReference type="PROSITE" id="PS00455">
    <property type="entry name" value="AMP_BINDING"/>
    <property type="match status" value="1"/>
</dbReference>
<dbReference type="PANTHER" id="PTHR24096:SF149">
    <property type="entry name" value="AMP-BINDING DOMAIN-CONTAINING PROTEIN-RELATED"/>
    <property type="match status" value="1"/>
</dbReference>
<evidence type="ECO:0000256" key="2">
    <source>
        <dbReference type="ARBA" id="ARBA00022598"/>
    </source>
</evidence>
<dbReference type="Pfam" id="PF00501">
    <property type="entry name" value="AMP-binding"/>
    <property type="match status" value="1"/>
</dbReference>
<feature type="non-terminal residue" evidence="4">
    <location>
        <position position="217"/>
    </location>
</feature>
<proteinExistence type="inferred from homology"/>
<organism evidence="4 5">
    <name type="scientific">Coemansia biformis</name>
    <dbReference type="NCBI Taxonomy" id="1286918"/>
    <lineage>
        <taxon>Eukaryota</taxon>
        <taxon>Fungi</taxon>
        <taxon>Fungi incertae sedis</taxon>
        <taxon>Zoopagomycota</taxon>
        <taxon>Kickxellomycotina</taxon>
        <taxon>Kickxellomycetes</taxon>
        <taxon>Kickxellales</taxon>
        <taxon>Kickxellaceae</taxon>
        <taxon>Coemansia</taxon>
    </lineage>
</organism>
<dbReference type="InterPro" id="IPR042099">
    <property type="entry name" value="ANL_N_sf"/>
</dbReference>
<comment type="similarity">
    <text evidence="1">Belongs to the ATP-dependent AMP-binding enzyme family.</text>
</comment>
<name>A0A9W8CY56_9FUNG</name>
<comment type="caution">
    <text evidence="4">The sequence shown here is derived from an EMBL/GenBank/DDBJ whole genome shotgun (WGS) entry which is preliminary data.</text>
</comment>
<dbReference type="AlphaFoldDB" id="A0A9W8CY56"/>
<dbReference type="SUPFAM" id="SSF56801">
    <property type="entry name" value="Acetyl-CoA synthetase-like"/>
    <property type="match status" value="1"/>
</dbReference>
<gene>
    <name evidence="4" type="ORF">LPJ61_003925</name>
</gene>
<dbReference type="EMBL" id="JANBOI010000769">
    <property type="protein sequence ID" value="KAJ1728644.1"/>
    <property type="molecule type" value="Genomic_DNA"/>
</dbReference>
<reference evidence="4" key="1">
    <citation type="submission" date="2022-07" db="EMBL/GenBank/DDBJ databases">
        <title>Phylogenomic reconstructions and comparative analyses of Kickxellomycotina fungi.</title>
        <authorList>
            <person name="Reynolds N.K."/>
            <person name="Stajich J.E."/>
            <person name="Barry K."/>
            <person name="Grigoriev I.V."/>
            <person name="Crous P."/>
            <person name="Smith M.E."/>
        </authorList>
    </citation>
    <scope>NUCLEOTIDE SEQUENCE</scope>
    <source>
        <strain evidence="4">BCRC 34381</strain>
    </source>
</reference>
<dbReference type="OrthoDB" id="6509636at2759"/>
<evidence type="ECO:0000313" key="5">
    <source>
        <dbReference type="Proteomes" id="UP001143981"/>
    </source>
</evidence>